<evidence type="ECO:0000259" key="1">
    <source>
        <dbReference type="Pfam" id="PF16400"/>
    </source>
</evidence>
<dbReference type="InterPro" id="IPR013431">
    <property type="entry name" value="Delta_60_rpt"/>
</dbReference>
<dbReference type="Proteomes" id="UP000199041">
    <property type="component" value="Unassembled WGS sequence"/>
</dbReference>
<evidence type="ECO:0000313" key="2">
    <source>
        <dbReference type="EMBL" id="SDZ96600.1"/>
    </source>
</evidence>
<dbReference type="AlphaFoldDB" id="A0A1H3XBI7"/>
<dbReference type="Gene3D" id="2.60.40.10">
    <property type="entry name" value="Immunoglobulins"/>
    <property type="match status" value="1"/>
</dbReference>
<dbReference type="Pfam" id="PF17164">
    <property type="entry name" value="DUF5122"/>
    <property type="match status" value="3"/>
</dbReference>
<dbReference type="STRING" id="551991.SAMN05192529_10566"/>
<dbReference type="InterPro" id="IPR013783">
    <property type="entry name" value="Ig-like_fold"/>
</dbReference>
<feature type="domain" description="DUF5008" evidence="1">
    <location>
        <begin position="43"/>
        <end position="119"/>
    </location>
</feature>
<evidence type="ECO:0000313" key="3">
    <source>
        <dbReference type="Proteomes" id="UP000199041"/>
    </source>
</evidence>
<dbReference type="EMBL" id="FNQY01000005">
    <property type="protein sequence ID" value="SDZ96600.1"/>
    <property type="molecule type" value="Genomic_DNA"/>
</dbReference>
<gene>
    <name evidence="2" type="ORF">SAMN05192529_10566</name>
</gene>
<protein>
    <recommendedName>
        <fullName evidence="1">DUF5008 domain-containing protein</fullName>
    </recommendedName>
</protein>
<dbReference type="RefSeq" id="WP_170831158.1">
    <property type="nucleotide sequence ID" value="NZ_FNQY01000005.1"/>
</dbReference>
<name>A0A1H3XBI7_9BACT</name>
<dbReference type="InterPro" id="IPR032175">
    <property type="entry name" value="DUF5008"/>
</dbReference>
<proteinExistence type="predicted"/>
<sequence length="533" mass="56646">MNKIAFKYFFLLICVITGLYSLSCNKETNLGSGPYFDAPVTAVQFFGKKPNPVDGKAGDKIAFQVTGLDKLTDYKFYINQVEAEIVSVTDSLVTVIIPNGTSSGPASVLTSDGQYFYGPVLKIDGKVSADNTFKVGSGTNGAIYDVYYNGAGNGLFVLAGGFTDFNSKSSTQDINGLAKISSDGTYVSYDAGKGAYGGIVSSILATGGKYYIGGIISTYGVHTVDGLTRINDDCSLDTTTVDLVNGDEELHPENSVDTVPTWNAYMSGNVVRVFEDADHNLISIGNMTQFYSYYYEGSQKGNFYTDRTAMYNFIKTDENGVLDSSFNFDKTLGYGVRSLNGYISDGIQLPSGKIIFVGSFTKFNGISAPKIGALTDDGGLDASFAGAIGSGADGDIYRITYNETTGKILITGDFTHFDGHVANGVAMLNTDGSYDASFSIKAMTGGTANFAGQLNNGMILISGSFSTYDNVVRQGFMILNADGSLAEGYNNTGAFTGQINGLVEISSHSVVIYGLITLFDNVKVGNIVKIAFD</sequence>
<accession>A0A1H3XBI7</accession>
<organism evidence="2 3">
    <name type="scientific">Arachidicoccus rhizosphaerae</name>
    <dbReference type="NCBI Taxonomy" id="551991"/>
    <lineage>
        <taxon>Bacteria</taxon>
        <taxon>Pseudomonadati</taxon>
        <taxon>Bacteroidota</taxon>
        <taxon>Chitinophagia</taxon>
        <taxon>Chitinophagales</taxon>
        <taxon>Chitinophagaceae</taxon>
        <taxon>Arachidicoccus</taxon>
    </lineage>
</organism>
<dbReference type="Pfam" id="PF16400">
    <property type="entry name" value="DUF5008"/>
    <property type="match status" value="1"/>
</dbReference>
<keyword evidence="3" id="KW-1185">Reference proteome</keyword>
<dbReference type="Gene3D" id="2.80.10.50">
    <property type="match status" value="1"/>
</dbReference>
<reference evidence="2 3" key="1">
    <citation type="submission" date="2016-10" db="EMBL/GenBank/DDBJ databases">
        <authorList>
            <person name="de Groot N.N."/>
        </authorList>
    </citation>
    <scope>NUCLEOTIDE SEQUENCE [LARGE SCALE GENOMIC DNA]</scope>
    <source>
        <strain evidence="2 3">Vu-144</strain>
    </source>
</reference>